<evidence type="ECO:0000313" key="10">
    <source>
        <dbReference type="Proteomes" id="UP001207337"/>
    </source>
</evidence>
<protein>
    <recommendedName>
        <fullName evidence="2 7">DNA repair protein RecO</fullName>
    </recommendedName>
    <alternativeName>
        <fullName evidence="6 7">Recombination protein O</fullName>
    </alternativeName>
</protein>
<dbReference type="Gene3D" id="2.40.50.140">
    <property type="entry name" value="Nucleic acid-binding proteins"/>
    <property type="match status" value="1"/>
</dbReference>
<evidence type="ECO:0000313" key="9">
    <source>
        <dbReference type="EMBL" id="MCW9712145.1"/>
    </source>
</evidence>
<evidence type="ECO:0000256" key="6">
    <source>
        <dbReference type="ARBA" id="ARBA00033409"/>
    </source>
</evidence>
<dbReference type="InterPro" id="IPR012340">
    <property type="entry name" value="NA-bd_OB-fold"/>
</dbReference>
<dbReference type="InterPro" id="IPR022572">
    <property type="entry name" value="DNA_rep/recomb_RecO_N"/>
</dbReference>
<comment type="similarity">
    <text evidence="1 7">Belongs to the RecO family.</text>
</comment>
<keyword evidence="10" id="KW-1185">Reference proteome</keyword>
<organism evidence="9 10">
    <name type="scientific">Fodinibius salicampi</name>
    <dbReference type="NCBI Taxonomy" id="1920655"/>
    <lineage>
        <taxon>Bacteria</taxon>
        <taxon>Pseudomonadati</taxon>
        <taxon>Balneolota</taxon>
        <taxon>Balneolia</taxon>
        <taxon>Balneolales</taxon>
        <taxon>Balneolaceae</taxon>
        <taxon>Fodinibius</taxon>
    </lineage>
</organism>
<dbReference type="EMBL" id="JAJNDC010000001">
    <property type="protein sequence ID" value="MCW9712145.1"/>
    <property type="molecule type" value="Genomic_DNA"/>
</dbReference>
<name>A0ABT3PWB5_9BACT</name>
<proteinExistence type="inferred from homology"/>
<keyword evidence="3 7" id="KW-0227">DNA damage</keyword>
<dbReference type="Pfam" id="PF11967">
    <property type="entry name" value="RecO_N"/>
    <property type="match status" value="1"/>
</dbReference>
<feature type="domain" description="DNA replication/recombination mediator RecO N-terminal" evidence="8">
    <location>
        <begin position="1"/>
        <end position="75"/>
    </location>
</feature>
<accession>A0ABT3PWB5</accession>
<comment type="function">
    <text evidence="7">Involved in DNA repair and RecF pathway recombination.</text>
</comment>
<sequence>MISHTEAIVFRTVDYQESSKIVTVFSREHGKIALMVRGAKKPKSKFSGLIEVGNMLDVVYYYKSSRSVQILSEASYQQKTMNLRTNFEKMATMTSAIELISQLLHDNEVNEPLFDFTQKMLVWLDRTDVHPPVIFPYLQIRLAELTGVGLQLDAGESLEEMNYLNIESGLVSTRNISSHSYKLSSRQAKFITIALQARSSTLFDISFESGELKGLIKLLDRYFKYHVEGLKDRKSDAIFEQILQETP</sequence>
<reference evidence="9 10" key="1">
    <citation type="submission" date="2021-11" db="EMBL/GenBank/DDBJ databases">
        <title>Aliifidinibius sp. nov., a new bacterium isolated from saline soil.</title>
        <authorList>
            <person name="Galisteo C."/>
            <person name="De La Haba R."/>
            <person name="Sanchez-Porro C."/>
            <person name="Ventosa A."/>
        </authorList>
    </citation>
    <scope>NUCLEOTIDE SEQUENCE [LARGE SCALE GENOMIC DNA]</scope>
    <source>
        <strain evidence="9 10">KACC 190600</strain>
    </source>
</reference>
<dbReference type="SUPFAM" id="SSF50249">
    <property type="entry name" value="Nucleic acid-binding proteins"/>
    <property type="match status" value="1"/>
</dbReference>
<keyword evidence="4 7" id="KW-0233">DNA recombination</keyword>
<comment type="caution">
    <text evidence="9">The sequence shown here is derived from an EMBL/GenBank/DDBJ whole genome shotgun (WGS) entry which is preliminary data.</text>
</comment>
<dbReference type="PANTHER" id="PTHR33991">
    <property type="entry name" value="DNA REPAIR PROTEIN RECO"/>
    <property type="match status" value="1"/>
</dbReference>
<dbReference type="PANTHER" id="PTHR33991:SF1">
    <property type="entry name" value="DNA REPAIR PROTEIN RECO"/>
    <property type="match status" value="1"/>
</dbReference>
<gene>
    <name evidence="7 9" type="primary">recO</name>
    <name evidence="9" type="ORF">LQ318_04425</name>
</gene>
<dbReference type="SUPFAM" id="SSF57863">
    <property type="entry name" value="ArfGap/RecO-like zinc finger"/>
    <property type="match status" value="1"/>
</dbReference>
<dbReference type="Proteomes" id="UP001207337">
    <property type="component" value="Unassembled WGS sequence"/>
</dbReference>
<evidence type="ECO:0000256" key="3">
    <source>
        <dbReference type="ARBA" id="ARBA00022763"/>
    </source>
</evidence>
<dbReference type="InterPro" id="IPR003717">
    <property type="entry name" value="RecO"/>
</dbReference>
<evidence type="ECO:0000256" key="5">
    <source>
        <dbReference type="ARBA" id="ARBA00023204"/>
    </source>
</evidence>
<evidence type="ECO:0000259" key="8">
    <source>
        <dbReference type="Pfam" id="PF11967"/>
    </source>
</evidence>
<keyword evidence="5 7" id="KW-0234">DNA repair</keyword>
<dbReference type="NCBIfam" id="TIGR00613">
    <property type="entry name" value="reco"/>
    <property type="match status" value="1"/>
</dbReference>
<evidence type="ECO:0000256" key="1">
    <source>
        <dbReference type="ARBA" id="ARBA00007452"/>
    </source>
</evidence>
<dbReference type="InterPro" id="IPR042242">
    <property type="entry name" value="RecO_C"/>
</dbReference>
<evidence type="ECO:0000256" key="7">
    <source>
        <dbReference type="HAMAP-Rule" id="MF_00201"/>
    </source>
</evidence>
<dbReference type="RefSeq" id="WP_265787876.1">
    <property type="nucleotide sequence ID" value="NZ_BAABRS010000001.1"/>
</dbReference>
<dbReference type="Pfam" id="PF02565">
    <property type="entry name" value="RecO_C"/>
    <property type="match status" value="1"/>
</dbReference>
<dbReference type="HAMAP" id="MF_00201">
    <property type="entry name" value="RecO"/>
    <property type="match status" value="1"/>
</dbReference>
<evidence type="ECO:0000256" key="4">
    <source>
        <dbReference type="ARBA" id="ARBA00023172"/>
    </source>
</evidence>
<dbReference type="InterPro" id="IPR037278">
    <property type="entry name" value="ARFGAP/RecO"/>
</dbReference>
<evidence type="ECO:0000256" key="2">
    <source>
        <dbReference type="ARBA" id="ARBA00021310"/>
    </source>
</evidence>
<dbReference type="Gene3D" id="1.20.1440.120">
    <property type="entry name" value="Recombination protein O, C-terminal domain"/>
    <property type="match status" value="1"/>
</dbReference>